<feature type="region of interest" description="Disordered" evidence="1">
    <location>
        <begin position="254"/>
        <end position="307"/>
    </location>
</feature>
<comment type="caution">
    <text evidence="4">The sequence shown here is derived from an EMBL/GenBank/DDBJ whole genome shotgun (WGS) entry which is preliminary data.</text>
</comment>
<evidence type="ECO:0000313" key="4">
    <source>
        <dbReference type="EMBL" id="MFC6041616.1"/>
    </source>
</evidence>
<keyword evidence="2" id="KW-1133">Transmembrane helix</keyword>
<evidence type="ECO:0000313" key="5">
    <source>
        <dbReference type="Proteomes" id="UP001596135"/>
    </source>
</evidence>
<dbReference type="EMBL" id="JBHSRJ010000001">
    <property type="protein sequence ID" value="MFC6041616.1"/>
    <property type="molecule type" value="Genomic_DNA"/>
</dbReference>
<feature type="compositionally biased region" description="Acidic residues" evidence="1">
    <location>
        <begin position="297"/>
        <end position="307"/>
    </location>
</feature>
<gene>
    <name evidence="4" type="ORF">ACFPYL_00920</name>
</gene>
<keyword evidence="2" id="KW-0812">Transmembrane</keyword>
<proteinExistence type="predicted"/>
<feature type="signal peptide" evidence="3">
    <location>
        <begin position="1"/>
        <end position="27"/>
    </location>
</feature>
<reference evidence="5" key="1">
    <citation type="journal article" date="2019" name="Int. J. Syst. Evol. Microbiol.">
        <title>The Global Catalogue of Microorganisms (GCM) 10K type strain sequencing project: providing services to taxonomists for standard genome sequencing and annotation.</title>
        <authorList>
            <consortium name="The Broad Institute Genomics Platform"/>
            <consortium name="The Broad Institute Genome Sequencing Center for Infectious Disease"/>
            <person name="Wu L."/>
            <person name="Ma J."/>
        </authorList>
    </citation>
    <scope>NUCLEOTIDE SEQUENCE [LARGE SCALE GENOMIC DNA]</scope>
    <source>
        <strain evidence="5">CCUG 54522</strain>
    </source>
</reference>
<evidence type="ECO:0000256" key="1">
    <source>
        <dbReference type="SAM" id="MobiDB-lite"/>
    </source>
</evidence>
<keyword evidence="3" id="KW-0732">Signal</keyword>
<organism evidence="4 5">
    <name type="scientific">Nocardioides hankookensis</name>
    <dbReference type="NCBI Taxonomy" id="443157"/>
    <lineage>
        <taxon>Bacteria</taxon>
        <taxon>Bacillati</taxon>
        <taxon>Actinomycetota</taxon>
        <taxon>Actinomycetes</taxon>
        <taxon>Propionibacteriales</taxon>
        <taxon>Nocardioidaceae</taxon>
        <taxon>Nocardioides</taxon>
    </lineage>
</organism>
<dbReference type="RefSeq" id="WP_379149423.1">
    <property type="nucleotide sequence ID" value="NZ_JBHSRJ010000001.1"/>
</dbReference>
<feature type="chain" id="PRO_5045967839" evidence="3">
    <location>
        <begin position="28"/>
        <end position="718"/>
    </location>
</feature>
<dbReference type="Pfam" id="PF19516">
    <property type="entry name" value="DUF6049"/>
    <property type="match status" value="2"/>
</dbReference>
<keyword evidence="5" id="KW-1185">Reference proteome</keyword>
<evidence type="ECO:0000256" key="2">
    <source>
        <dbReference type="SAM" id="Phobius"/>
    </source>
</evidence>
<protein>
    <submittedName>
        <fullName evidence="4">DUF6049 family protein</fullName>
    </submittedName>
</protein>
<name>A0ABW1LE72_9ACTN</name>
<evidence type="ECO:0000256" key="3">
    <source>
        <dbReference type="SAM" id="SignalP"/>
    </source>
</evidence>
<dbReference type="Proteomes" id="UP001596135">
    <property type="component" value="Unassembled WGS sequence"/>
</dbReference>
<keyword evidence="2" id="KW-0472">Membrane</keyword>
<dbReference type="InterPro" id="IPR046112">
    <property type="entry name" value="DUF6049"/>
</dbReference>
<accession>A0ABW1LE72</accession>
<feature type="transmembrane region" description="Helical" evidence="2">
    <location>
        <begin position="688"/>
        <end position="709"/>
    </location>
</feature>
<sequence>MPRPSLLSALVATAFAAVLLAPVGAPAAEAHATARHHAAAEGPLAITIDKLTPSALPKTGPIRVSGFVTNVDDQTWTDINLYPFISSDPITSTAELAEEADTDPDADVGQRITEPGPYRTIDELAPGDTVQYSFSVPRRRIEASAPGVYWFGVHALGTSDEGRVDGADGRARTFLPLVPASTTKTVDTALVLPIRHVVRHDPDGRISDLSDWTRALSDGGRLRALTELGIAAGDRPLTWLVDPAVTDAVSAITNGNPARSLAPTIDPDAPDDEESASPSADPSEEPSEEPGASADDGSSDDEPEDADLAAATVAGSEWLDRLHTGLEGSEILGLPYGDLDVSAAATHSPATYADARDRTGSELAPWGLPVSPAVAAPSGYLSPAAIEMTEPGTQVVVDDKMFRGRAPSVADADGHTLVVASSEAATGGPGPDDPMSLVNVRQRIVSEAALRLLSRDQPPLVVMLPTAWAPSSSAGFFDGLDLPWLHLTTVNAISAQGGRSVDPDRLVYPEAQSNGELEAIDFSSASALTRAGDTLQNLLTLNDQVGGVVSDEAMTDLSYGNRRLPVVSRTSAARSRFWIDQRLGAVEVTAPKAVILSSGSGRFSATLTNTLDEPVTVRLSAVTDPLLRISVPDADIQIGPGSRTSILLNASSRAAGVRNATLLLTDTDGTPLGSSDSLPIRSNRVSSVIWLILGTGVALLFGTILVRLFRRIRAAARS</sequence>